<name>B9ND12_POPTR</name>
<dbReference type="HOGENOM" id="CLU_2709400_0_0_1"/>
<accession>B9ND12</accession>
<dbReference type="AlphaFoldDB" id="B9ND12"/>
<dbReference type="Proteomes" id="UP000006729">
    <property type="component" value="Chromosome 11"/>
</dbReference>
<evidence type="ECO:0000313" key="1">
    <source>
        <dbReference type="EMBL" id="PNT11943.1"/>
    </source>
</evidence>
<sequence length="73" mass="8639">MLWDRSFSFSINKGEPIFIWSVLDLQVFDRNLDVRILSTLRVVLNIEVKVHLQISPHKESCERWKHGSANFQN</sequence>
<dbReference type="InParanoid" id="B9ND12"/>
<protein>
    <submittedName>
        <fullName evidence="1">Uncharacterized protein</fullName>
    </submittedName>
</protein>
<gene>
    <name evidence="1" type="ORF">POPTR_011G054900</name>
</gene>
<dbReference type="EMBL" id="CM009300">
    <property type="protein sequence ID" value="PNT11943.1"/>
    <property type="molecule type" value="Genomic_DNA"/>
</dbReference>
<reference evidence="1 2" key="1">
    <citation type="journal article" date="2006" name="Science">
        <title>The genome of black cottonwood, Populus trichocarpa (Torr. &amp; Gray).</title>
        <authorList>
            <person name="Tuskan G.A."/>
            <person name="Difazio S."/>
            <person name="Jansson S."/>
            <person name="Bohlmann J."/>
            <person name="Grigoriev I."/>
            <person name="Hellsten U."/>
            <person name="Putnam N."/>
            <person name="Ralph S."/>
            <person name="Rombauts S."/>
            <person name="Salamov A."/>
            <person name="Schein J."/>
            <person name="Sterck L."/>
            <person name="Aerts A."/>
            <person name="Bhalerao R.R."/>
            <person name="Bhalerao R.P."/>
            <person name="Blaudez D."/>
            <person name="Boerjan W."/>
            <person name="Brun A."/>
            <person name="Brunner A."/>
            <person name="Busov V."/>
            <person name="Campbell M."/>
            <person name="Carlson J."/>
            <person name="Chalot M."/>
            <person name="Chapman J."/>
            <person name="Chen G.L."/>
            <person name="Cooper D."/>
            <person name="Coutinho P.M."/>
            <person name="Couturier J."/>
            <person name="Covert S."/>
            <person name="Cronk Q."/>
            <person name="Cunningham R."/>
            <person name="Davis J."/>
            <person name="Degroeve S."/>
            <person name="Dejardin A."/>
            <person name="Depamphilis C."/>
            <person name="Detter J."/>
            <person name="Dirks B."/>
            <person name="Dubchak I."/>
            <person name="Duplessis S."/>
            <person name="Ehlting J."/>
            <person name="Ellis B."/>
            <person name="Gendler K."/>
            <person name="Goodstein D."/>
            <person name="Gribskov M."/>
            <person name="Grimwood J."/>
            <person name="Groover A."/>
            <person name="Gunter L."/>
            <person name="Hamberger B."/>
            <person name="Heinze B."/>
            <person name="Helariutta Y."/>
            <person name="Henrissat B."/>
            <person name="Holligan D."/>
            <person name="Holt R."/>
            <person name="Huang W."/>
            <person name="Islam-Faridi N."/>
            <person name="Jones S."/>
            <person name="Jones-Rhoades M."/>
            <person name="Jorgensen R."/>
            <person name="Joshi C."/>
            <person name="Kangasjarvi J."/>
            <person name="Karlsson J."/>
            <person name="Kelleher C."/>
            <person name="Kirkpatrick R."/>
            <person name="Kirst M."/>
            <person name="Kohler A."/>
            <person name="Kalluri U."/>
            <person name="Larimer F."/>
            <person name="Leebens-Mack J."/>
            <person name="Leple J.C."/>
            <person name="Locascio P."/>
            <person name="Lou Y."/>
            <person name="Lucas S."/>
            <person name="Martin F."/>
            <person name="Montanini B."/>
            <person name="Napoli C."/>
            <person name="Nelson D.R."/>
            <person name="Nelson C."/>
            <person name="Nieminen K."/>
            <person name="Nilsson O."/>
            <person name="Pereda V."/>
            <person name="Peter G."/>
            <person name="Philippe R."/>
            <person name="Pilate G."/>
            <person name="Poliakov A."/>
            <person name="Razumovskaya J."/>
            <person name="Richardson P."/>
            <person name="Rinaldi C."/>
            <person name="Ritland K."/>
            <person name="Rouze P."/>
            <person name="Ryaboy D."/>
            <person name="Schmutz J."/>
            <person name="Schrader J."/>
            <person name="Segerman B."/>
            <person name="Shin H."/>
            <person name="Siddiqui A."/>
            <person name="Sterky F."/>
            <person name="Terry A."/>
            <person name="Tsai C.J."/>
            <person name="Uberbacher E."/>
            <person name="Unneberg P."/>
            <person name="Vahala J."/>
            <person name="Wall K."/>
            <person name="Wessler S."/>
            <person name="Yang G."/>
            <person name="Yin T."/>
            <person name="Douglas C."/>
            <person name="Marra M."/>
            <person name="Sandberg G."/>
            <person name="Van de Peer Y."/>
            <person name="Rokhsar D."/>
        </authorList>
    </citation>
    <scope>NUCLEOTIDE SEQUENCE [LARGE SCALE GENOMIC DNA]</scope>
    <source>
        <strain evidence="2">cv. Nisqually</strain>
    </source>
</reference>
<keyword evidence="2" id="KW-1185">Reference proteome</keyword>
<evidence type="ECO:0000313" key="2">
    <source>
        <dbReference type="Proteomes" id="UP000006729"/>
    </source>
</evidence>
<organism evidence="1 2">
    <name type="scientific">Populus trichocarpa</name>
    <name type="common">Western balsam poplar</name>
    <name type="synonym">Populus balsamifera subsp. trichocarpa</name>
    <dbReference type="NCBI Taxonomy" id="3694"/>
    <lineage>
        <taxon>Eukaryota</taxon>
        <taxon>Viridiplantae</taxon>
        <taxon>Streptophyta</taxon>
        <taxon>Embryophyta</taxon>
        <taxon>Tracheophyta</taxon>
        <taxon>Spermatophyta</taxon>
        <taxon>Magnoliopsida</taxon>
        <taxon>eudicotyledons</taxon>
        <taxon>Gunneridae</taxon>
        <taxon>Pentapetalae</taxon>
        <taxon>rosids</taxon>
        <taxon>fabids</taxon>
        <taxon>Malpighiales</taxon>
        <taxon>Salicaceae</taxon>
        <taxon>Saliceae</taxon>
        <taxon>Populus</taxon>
    </lineage>
</organism>
<proteinExistence type="predicted"/>